<dbReference type="Gramene" id="TraesLAC7D03G04235810.1">
    <property type="protein sequence ID" value="TraesLAC7D03G04235810.1.CDS1"/>
    <property type="gene ID" value="TraesLAC7D03G04235810"/>
</dbReference>
<proteinExistence type="predicted"/>
<dbReference type="OMA" id="SYIDEHT"/>
<evidence type="ECO:0000313" key="2">
    <source>
        <dbReference type="EnsemblPlants" id="TraesCS7D02G056900.1.cds1"/>
    </source>
</evidence>
<reference evidence="2" key="2">
    <citation type="submission" date="2018-10" db="UniProtKB">
        <authorList>
            <consortium name="EnsemblPlants"/>
        </authorList>
    </citation>
    <scope>IDENTIFICATION</scope>
</reference>
<dbReference type="Gramene" id="TraesWEE_scaffold_019379_01G000300.1">
    <property type="protein sequence ID" value="TraesWEE_scaffold_019379_01G000300.1"/>
    <property type="gene ID" value="TraesWEE_scaffold_019379_01G000300"/>
</dbReference>
<evidence type="ECO:0000256" key="1">
    <source>
        <dbReference type="SAM" id="SignalP"/>
    </source>
</evidence>
<feature type="chain" id="PRO_5043181287" evidence="1">
    <location>
        <begin position="28"/>
        <end position="124"/>
    </location>
</feature>
<dbReference type="Gramene" id="TraesCS7D03G0128200.1">
    <property type="protein sequence ID" value="TraesCS7D03G0128200.1.CDS1"/>
    <property type="gene ID" value="TraesCS7D03G0128200"/>
</dbReference>
<feature type="signal peptide" evidence="1">
    <location>
        <begin position="1"/>
        <end position="27"/>
    </location>
</feature>
<dbReference type="Gramene" id="TraesRN7D0100131400.1">
    <property type="protein sequence ID" value="TraesRN7D0100131400.1"/>
    <property type="gene ID" value="TraesRN7D0100131400"/>
</dbReference>
<dbReference type="PaxDb" id="4565-Traes_7DS_A8E278FF2.1"/>
<organism evidence="2">
    <name type="scientific">Triticum aestivum</name>
    <name type="common">Wheat</name>
    <dbReference type="NCBI Taxonomy" id="4565"/>
    <lineage>
        <taxon>Eukaryota</taxon>
        <taxon>Viridiplantae</taxon>
        <taxon>Streptophyta</taxon>
        <taxon>Embryophyta</taxon>
        <taxon>Tracheophyta</taxon>
        <taxon>Spermatophyta</taxon>
        <taxon>Magnoliopsida</taxon>
        <taxon>Liliopsida</taxon>
        <taxon>Poales</taxon>
        <taxon>Poaceae</taxon>
        <taxon>BOP clade</taxon>
        <taxon>Pooideae</taxon>
        <taxon>Triticodae</taxon>
        <taxon>Triticeae</taxon>
        <taxon>Triticinae</taxon>
        <taxon>Triticum</taxon>
    </lineage>
</organism>
<dbReference type="Gramene" id="TraesCLE_scaffold_065922_01G000100.1">
    <property type="protein sequence ID" value="TraesCLE_scaffold_065922_01G000100.1"/>
    <property type="gene ID" value="TraesCLE_scaffold_065922_01G000100"/>
</dbReference>
<sequence length="124" mass="13604">MLASAMELSRLPLVLLLCLLAGSSTTTLPVLPGIDKVRQQVDRANLRGPSIGLVMSYIDEHTALQDSGYLRPWHAQPFVVLYGESPPPISDPDCSPVGCANEALDEFDCSWYTFWFLQTASSEC</sequence>
<dbReference type="Gramene" id="TraesLDM7D03G04295200.1">
    <property type="protein sequence ID" value="TraesLDM7D03G04295200.1.CDS1"/>
    <property type="gene ID" value="TraesLDM7D03G04295200"/>
</dbReference>
<dbReference type="Gramene" id="TraesCS7D02G056900.1">
    <property type="protein sequence ID" value="TraesCS7D02G056900.1.cds1"/>
    <property type="gene ID" value="TraesCS7D02G056900"/>
</dbReference>
<dbReference type="Gramene" id="TraesPARA_EIv1.0_2516270.1">
    <property type="protein sequence ID" value="TraesPARA_EIv1.0_2516270.1.CDS1"/>
    <property type="gene ID" value="TraesPARA_EIv1.0_2516270"/>
</dbReference>
<keyword evidence="1" id="KW-0732">Signal</keyword>
<dbReference type="Proteomes" id="UP000019116">
    <property type="component" value="Chromosome 7D"/>
</dbReference>
<dbReference type="Gramene" id="TraesROB_scaffold_066174_01G000300.1">
    <property type="protein sequence ID" value="TraesROB_scaffold_066174_01G000300.1"/>
    <property type="gene ID" value="TraesROB_scaffold_066174_01G000300"/>
</dbReference>
<dbReference type="Gramene" id="TraesSYM7D03G04341820.1">
    <property type="protein sequence ID" value="TraesSYM7D03G04341820.1.CDS1"/>
    <property type="gene ID" value="TraesSYM7D03G04341820"/>
</dbReference>
<reference evidence="2" key="1">
    <citation type="submission" date="2018-08" db="EMBL/GenBank/DDBJ databases">
        <authorList>
            <person name="Rossello M."/>
        </authorList>
    </citation>
    <scope>NUCLEOTIDE SEQUENCE [LARGE SCALE GENOMIC DNA]</scope>
    <source>
        <strain evidence="2">cv. Chinese Spring</strain>
    </source>
</reference>
<dbReference type="Gramene" id="TraesMAC7D03G04281150.1">
    <property type="protein sequence ID" value="TraesMAC7D03G04281150.1.CDS1"/>
    <property type="gene ID" value="TraesMAC7D03G04281150"/>
</dbReference>
<dbReference type="Gramene" id="TraesCAD_scaffold_009313_01G000300.1">
    <property type="protein sequence ID" value="TraesCAD_scaffold_009313_01G000300.1"/>
    <property type="gene ID" value="TraesCAD_scaffold_009313_01G000300"/>
</dbReference>
<protein>
    <submittedName>
        <fullName evidence="2">Uncharacterized protein</fullName>
    </submittedName>
</protein>
<dbReference type="Gramene" id="TraesJAG7D03G04272130.1">
    <property type="protein sequence ID" value="TraesJAG7D03G04272130.1.CDS1"/>
    <property type="gene ID" value="TraesJAG7D03G04272130"/>
</dbReference>
<evidence type="ECO:0000313" key="3">
    <source>
        <dbReference type="Proteomes" id="UP000019116"/>
    </source>
</evidence>
<dbReference type="AlphaFoldDB" id="A0A3B6TJA8"/>
<accession>A0A3B6TJA8</accession>
<dbReference type="EnsemblPlants" id="TraesCS7D02G056900.1">
    <property type="protein sequence ID" value="TraesCS7D02G056900.1.cds1"/>
    <property type="gene ID" value="TraesCS7D02G056900"/>
</dbReference>
<dbReference type="Gramene" id="TraesJUL7D03G04332530.1">
    <property type="protein sequence ID" value="TraesJUL7D03G04332530.1.CDS1"/>
    <property type="gene ID" value="TraesJUL7D03G04332530"/>
</dbReference>
<keyword evidence="3" id="KW-1185">Reference proteome</keyword>
<name>A0A3B6TJA8_WHEAT</name>
<dbReference type="Gramene" id="TraesARI7D03G04363870.1">
    <property type="protein sequence ID" value="TraesARI7D03G04363870.1.CDS1"/>
    <property type="gene ID" value="TraesARI7D03G04363870"/>
</dbReference>
<dbReference type="Gramene" id="TraesNOR7D03G04337680.1">
    <property type="protein sequence ID" value="TraesNOR7D03G04337680.1.CDS1"/>
    <property type="gene ID" value="TraesNOR7D03G04337680"/>
</dbReference>
<dbReference type="Gramene" id="TraesSTA7D03G04284510.1">
    <property type="protein sequence ID" value="TraesSTA7D03G04284510.1.CDS1"/>
    <property type="gene ID" value="TraesSTA7D03G04284510"/>
</dbReference>